<evidence type="ECO:0000313" key="2">
    <source>
        <dbReference type="EMBL" id="MBP2236432.1"/>
    </source>
</evidence>
<feature type="domain" description="DUF7007" evidence="1">
    <location>
        <begin position="2"/>
        <end position="58"/>
    </location>
</feature>
<keyword evidence="3" id="KW-1185">Reference proteome</keyword>
<dbReference type="Pfam" id="PF22653">
    <property type="entry name" value="DUF7007"/>
    <property type="match status" value="1"/>
</dbReference>
<evidence type="ECO:0000313" key="3">
    <source>
        <dbReference type="Proteomes" id="UP000730739"/>
    </source>
</evidence>
<dbReference type="InterPro" id="IPR054276">
    <property type="entry name" value="DUF7007"/>
</dbReference>
<protein>
    <recommendedName>
        <fullName evidence="1">DUF7007 domain-containing protein</fullName>
    </recommendedName>
</protein>
<gene>
    <name evidence="2" type="ORF">J2Z31_002946</name>
</gene>
<evidence type="ECO:0000259" key="1">
    <source>
        <dbReference type="Pfam" id="PF22653"/>
    </source>
</evidence>
<comment type="caution">
    <text evidence="2">The sequence shown here is derived from an EMBL/GenBank/DDBJ whole genome shotgun (WGS) entry which is preliminary data.</text>
</comment>
<proteinExistence type="predicted"/>
<name>A0ABS4R3I4_9HYPH</name>
<organism evidence="2 3">
    <name type="scientific">Sinorhizobium kostiense</name>
    <dbReference type="NCBI Taxonomy" id="76747"/>
    <lineage>
        <taxon>Bacteria</taxon>
        <taxon>Pseudomonadati</taxon>
        <taxon>Pseudomonadota</taxon>
        <taxon>Alphaproteobacteria</taxon>
        <taxon>Hyphomicrobiales</taxon>
        <taxon>Rhizobiaceae</taxon>
        <taxon>Sinorhizobium/Ensifer group</taxon>
        <taxon>Sinorhizobium</taxon>
    </lineage>
</organism>
<accession>A0ABS4R3I4</accession>
<reference evidence="2 3" key="1">
    <citation type="submission" date="2021-03" db="EMBL/GenBank/DDBJ databases">
        <title>Genomic Encyclopedia of Type Strains, Phase IV (KMG-IV): sequencing the most valuable type-strain genomes for metagenomic binning, comparative biology and taxonomic classification.</title>
        <authorList>
            <person name="Goeker M."/>
        </authorList>
    </citation>
    <scope>NUCLEOTIDE SEQUENCE [LARGE SCALE GENOMIC DNA]</scope>
    <source>
        <strain evidence="2 3">DSM 13372</strain>
    </source>
</reference>
<sequence length="126" mass="13949">MAIVAITFPDLFTSHERKCADETIRNSWPDVWERTYGGELAPGESWAKDRTAFDRAHADDWIAVSAIQSDHHPDMTEVIATRGGRRNGHAEEMRFLVPAPNTQRVAPSASSSILAVTLPKRGLPVL</sequence>
<dbReference type="EMBL" id="JAGILA010000003">
    <property type="protein sequence ID" value="MBP2236432.1"/>
    <property type="molecule type" value="Genomic_DNA"/>
</dbReference>
<dbReference type="Proteomes" id="UP000730739">
    <property type="component" value="Unassembled WGS sequence"/>
</dbReference>